<feature type="compositionally biased region" description="Low complexity" evidence="1">
    <location>
        <begin position="85"/>
        <end position="96"/>
    </location>
</feature>
<dbReference type="AlphaFoldDB" id="A0A8J5GLR0"/>
<feature type="compositionally biased region" description="Polar residues" evidence="1">
    <location>
        <begin position="55"/>
        <end position="84"/>
    </location>
</feature>
<evidence type="ECO:0000313" key="2">
    <source>
        <dbReference type="EMBL" id="KAG6505819.1"/>
    </source>
</evidence>
<dbReference type="Proteomes" id="UP000734854">
    <property type="component" value="Unassembled WGS sequence"/>
</dbReference>
<organism evidence="2 3">
    <name type="scientific">Zingiber officinale</name>
    <name type="common">Ginger</name>
    <name type="synonym">Amomum zingiber</name>
    <dbReference type="NCBI Taxonomy" id="94328"/>
    <lineage>
        <taxon>Eukaryota</taxon>
        <taxon>Viridiplantae</taxon>
        <taxon>Streptophyta</taxon>
        <taxon>Embryophyta</taxon>
        <taxon>Tracheophyta</taxon>
        <taxon>Spermatophyta</taxon>
        <taxon>Magnoliopsida</taxon>
        <taxon>Liliopsida</taxon>
        <taxon>Zingiberales</taxon>
        <taxon>Zingiberaceae</taxon>
        <taxon>Zingiber</taxon>
    </lineage>
</organism>
<keyword evidence="3" id="KW-1185">Reference proteome</keyword>
<reference evidence="2 3" key="1">
    <citation type="submission" date="2020-08" db="EMBL/GenBank/DDBJ databases">
        <title>Plant Genome Project.</title>
        <authorList>
            <person name="Zhang R.-G."/>
        </authorList>
    </citation>
    <scope>NUCLEOTIDE SEQUENCE [LARGE SCALE GENOMIC DNA]</scope>
    <source>
        <tissue evidence="2">Rhizome</tissue>
    </source>
</reference>
<dbReference type="EMBL" id="JACMSC010000010">
    <property type="protein sequence ID" value="KAG6505819.1"/>
    <property type="molecule type" value="Genomic_DNA"/>
</dbReference>
<name>A0A8J5GLR0_ZINOF</name>
<accession>A0A8J5GLR0</accession>
<protein>
    <submittedName>
        <fullName evidence="2">Uncharacterized protein</fullName>
    </submittedName>
</protein>
<comment type="caution">
    <text evidence="2">The sequence shown here is derived from an EMBL/GenBank/DDBJ whole genome shotgun (WGS) entry which is preliminary data.</text>
</comment>
<feature type="region of interest" description="Disordered" evidence="1">
    <location>
        <begin position="55"/>
        <end position="96"/>
    </location>
</feature>
<evidence type="ECO:0000313" key="3">
    <source>
        <dbReference type="Proteomes" id="UP000734854"/>
    </source>
</evidence>
<gene>
    <name evidence="2" type="ORF">ZIOFF_038185</name>
</gene>
<evidence type="ECO:0000256" key="1">
    <source>
        <dbReference type="SAM" id="MobiDB-lite"/>
    </source>
</evidence>
<sequence>MPHAPPAGRTSTAAAAAAFFARDRALHTPLLPLPAASTIDPLLSSHIQQTSPGILMRTNANPSTSPLLAASRSLTTPSPHPDQNSSAPSPGSVSSFPYPRKVGTAWGLRKEEICENCGRCGWHRSRSRGGESKISFGRCGSQCNSQREDLTRIISPDSRGSALDNISKVTLKWRRKTQHVSQVKAFGQLPSIGTLRGSKLHQQGAMKVIERPKLKLLPRKMPLDSPDIQMHLYLIHFYPFSSPNACFALVAGKTSIHDLCAKNFYAAKEGALVYVHSRTQTGKEEYEGGWSKRWHKFSCSIVPGIQQTSSLKERGRTLLADLAFDALRVPPPPPAAALAVASPVANSATSSEIDISDGRHGAALR</sequence>
<proteinExistence type="predicted"/>